<feature type="signal peptide" evidence="2">
    <location>
        <begin position="1"/>
        <end position="27"/>
    </location>
</feature>
<evidence type="ECO:0000313" key="3">
    <source>
        <dbReference type="EMBL" id="MCL6282457.1"/>
    </source>
</evidence>
<dbReference type="SUPFAM" id="SSF48452">
    <property type="entry name" value="TPR-like"/>
    <property type="match status" value="1"/>
</dbReference>
<sequence length="361" mass="39429">MSRSPRHLKGTLLSTALTCLISLPAFAQTGSVLSDLENPEFLAKKRAEAAEFIKCDPIDGFDARMAAYEAGATAKWDRASMGCAVQAGSQALDEMSLPTNLIWAFVTFRVDNIEKHLEVLGANLEYFDVLANSYADHYEGIEKSSELYVRWQDTRAQSEAILAKIDPIIPKVTEARILRAAYNLASTVKETPPEEANAAMKSAIEDLEIAIAEKPEALDGLSQLMLGQVLVALPPFLGGDALRGIELLEQANELNPNDLTVHRALVEAYMGEREDEKAIALLQAALEVDPALENGQDYVDDTKHLGGLALRLDQGDMATQFNDKRNERLASNPELLTRKAIASFGHGEENPFTGKDSSDLN</sequence>
<organism evidence="3 4">
    <name type="scientific">Ruegeria spongiae</name>
    <dbReference type="NCBI Taxonomy" id="2942209"/>
    <lineage>
        <taxon>Bacteria</taxon>
        <taxon>Pseudomonadati</taxon>
        <taxon>Pseudomonadota</taxon>
        <taxon>Alphaproteobacteria</taxon>
        <taxon>Rhodobacterales</taxon>
        <taxon>Roseobacteraceae</taxon>
        <taxon>Ruegeria</taxon>
    </lineage>
</organism>
<evidence type="ECO:0000256" key="2">
    <source>
        <dbReference type="SAM" id="SignalP"/>
    </source>
</evidence>
<comment type="caution">
    <text evidence="3">The sequence shown here is derived from an EMBL/GenBank/DDBJ whole genome shotgun (WGS) entry which is preliminary data.</text>
</comment>
<accession>A0ABT0PY44</accession>
<name>A0ABT0PY44_9RHOB</name>
<dbReference type="EMBL" id="JAMFMB010000002">
    <property type="protein sequence ID" value="MCL6282457.1"/>
    <property type="molecule type" value="Genomic_DNA"/>
</dbReference>
<dbReference type="RefSeq" id="WP_249706630.1">
    <property type="nucleotide sequence ID" value="NZ_JAMFMB010000002.1"/>
</dbReference>
<dbReference type="Gene3D" id="1.25.40.10">
    <property type="entry name" value="Tetratricopeptide repeat domain"/>
    <property type="match status" value="1"/>
</dbReference>
<proteinExistence type="predicted"/>
<dbReference type="Pfam" id="PF14559">
    <property type="entry name" value="TPR_19"/>
    <property type="match status" value="1"/>
</dbReference>
<evidence type="ECO:0008006" key="5">
    <source>
        <dbReference type="Google" id="ProtNLM"/>
    </source>
</evidence>
<protein>
    <recommendedName>
        <fullName evidence="5">Tetratricopeptide repeat protein</fullName>
    </recommendedName>
</protein>
<evidence type="ECO:0000313" key="4">
    <source>
        <dbReference type="Proteomes" id="UP001203880"/>
    </source>
</evidence>
<reference evidence="3" key="1">
    <citation type="submission" date="2022-05" db="EMBL/GenBank/DDBJ databases">
        <authorList>
            <person name="Park J.-S."/>
        </authorList>
    </citation>
    <scope>NUCLEOTIDE SEQUENCE</scope>
    <source>
        <strain evidence="3">2012CJ41-6</strain>
    </source>
</reference>
<keyword evidence="2" id="KW-0732">Signal</keyword>
<gene>
    <name evidence="3" type="ORF">M3P21_02850</name>
</gene>
<evidence type="ECO:0000256" key="1">
    <source>
        <dbReference type="SAM" id="MobiDB-lite"/>
    </source>
</evidence>
<keyword evidence="4" id="KW-1185">Reference proteome</keyword>
<feature type="region of interest" description="Disordered" evidence="1">
    <location>
        <begin position="342"/>
        <end position="361"/>
    </location>
</feature>
<feature type="chain" id="PRO_5047253924" description="Tetratricopeptide repeat protein" evidence="2">
    <location>
        <begin position="28"/>
        <end position="361"/>
    </location>
</feature>
<dbReference type="Proteomes" id="UP001203880">
    <property type="component" value="Unassembled WGS sequence"/>
</dbReference>
<dbReference type="InterPro" id="IPR011990">
    <property type="entry name" value="TPR-like_helical_dom_sf"/>
</dbReference>